<proteinExistence type="inferred from homology"/>
<feature type="compositionally biased region" description="Polar residues" evidence="6">
    <location>
        <begin position="259"/>
        <end position="281"/>
    </location>
</feature>
<dbReference type="OrthoDB" id="289314at2759"/>
<dbReference type="GO" id="GO:0015031">
    <property type="term" value="P:protein transport"/>
    <property type="evidence" value="ECO:0007669"/>
    <property type="project" value="UniProtKB-KW"/>
</dbReference>
<reference evidence="8" key="1">
    <citation type="submission" date="2017-01" db="EMBL/GenBank/DDBJ databases">
        <authorList>
            <person name="Wang Y."/>
            <person name="White M."/>
            <person name="Kvist S."/>
            <person name="Moncalvo J.-M."/>
        </authorList>
    </citation>
    <scope>NUCLEOTIDE SEQUENCE [LARGE SCALE GENOMIC DNA]</scope>
    <source>
        <strain evidence="8">ID-206-W2</strain>
    </source>
</reference>
<feature type="region of interest" description="Disordered" evidence="6">
    <location>
        <begin position="324"/>
        <end position="416"/>
    </location>
</feature>
<sequence length="534" mass="59962">MQNEIMMSSMVKNLPKNPLFSSPSKSLGSSIPSEGMYSFPKISATNSIVSKVPIPSSLVPLANPEVRWVSCKLFTNKFNLIWKNEIETNTSKISKKTEENLENFSELGAIFNGLSLFEEGLYSKGIEITGQALDRMNIIMGEFVTKLEIGCVEVIHEYSRLSIAINQVLSYRNIKNIQLEQSITKLESKKNRLDALLKASEEYKRLELAHDNTPTDSQANSFNSNWKDQPIVPKLSKRENPPQPENFNSHQDQPRASFDSKSNSNVYTQQPPSSNNRDYSNLNNIKNEFEEDPFAQFQMEQSIIWNDGAPSAIPQKSFEYGAYQNTNPKPILTPNHDELSGSTHFNSFDLQNSTSAPLDSRSNYAENVNQINNRPSRLSNDAEQSAPLESSAERQNELTSTSISATKSEPTIHDTQNQTISRFFKTPKSIGGSLLNKISIGFNGVSGPAEAEESRKQEINKLAEEISELEDLTEILTDDLTLIDASTQENLDRFQKDKICDIKSILLSMANAHIQTNNKVFISIHIQLYCLLFP</sequence>
<evidence type="ECO:0000256" key="3">
    <source>
        <dbReference type="ARBA" id="ARBA00022927"/>
    </source>
</evidence>
<protein>
    <submittedName>
        <fullName evidence="7">Sorting nexin-41</fullName>
    </submittedName>
</protein>
<evidence type="ECO:0000313" key="8">
    <source>
        <dbReference type="Proteomes" id="UP000187429"/>
    </source>
</evidence>
<evidence type="ECO:0000256" key="6">
    <source>
        <dbReference type="SAM" id="MobiDB-lite"/>
    </source>
</evidence>
<feature type="region of interest" description="Disordered" evidence="6">
    <location>
        <begin position="209"/>
        <end position="281"/>
    </location>
</feature>
<evidence type="ECO:0000256" key="5">
    <source>
        <dbReference type="SAM" id="Coils"/>
    </source>
</evidence>
<evidence type="ECO:0000256" key="4">
    <source>
        <dbReference type="ARBA" id="ARBA00023121"/>
    </source>
</evidence>
<feature type="coiled-coil region" evidence="5">
    <location>
        <begin position="176"/>
        <end position="206"/>
    </location>
</feature>
<keyword evidence="8" id="KW-1185">Reference proteome</keyword>
<dbReference type="PANTHER" id="PTHR46979">
    <property type="entry name" value="SORTING NEXIN-41"/>
    <property type="match status" value="1"/>
</dbReference>
<keyword evidence="3" id="KW-0653">Protein transport</keyword>
<comment type="similarity">
    <text evidence="1">Belongs to the sorting nexin family.</text>
</comment>
<accession>A0A1R1YN66</accession>
<dbReference type="AlphaFoldDB" id="A0A1R1YN66"/>
<feature type="compositionally biased region" description="Polar residues" evidence="6">
    <location>
        <begin position="397"/>
        <end position="416"/>
    </location>
</feature>
<evidence type="ECO:0000313" key="7">
    <source>
        <dbReference type="EMBL" id="OMJ28362.1"/>
    </source>
</evidence>
<dbReference type="PANTHER" id="PTHR46979:SF2">
    <property type="entry name" value="SORTING NEXIN-41"/>
    <property type="match status" value="1"/>
</dbReference>
<dbReference type="EMBL" id="LSSM01000615">
    <property type="protein sequence ID" value="OMJ28362.1"/>
    <property type="molecule type" value="Genomic_DNA"/>
</dbReference>
<dbReference type="InterPro" id="IPR027267">
    <property type="entry name" value="AH/BAR_dom_sf"/>
</dbReference>
<organism evidence="7 8">
    <name type="scientific">Smittium culicis</name>
    <dbReference type="NCBI Taxonomy" id="133412"/>
    <lineage>
        <taxon>Eukaryota</taxon>
        <taxon>Fungi</taxon>
        <taxon>Fungi incertae sedis</taxon>
        <taxon>Zoopagomycota</taxon>
        <taxon>Kickxellomycotina</taxon>
        <taxon>Harpellomycetes</taxon>
        <taxon>Harpellales</taxon>
        <taxon>Legeriomycetaceae</taxon>
        <taxon>Smittium</taxon>
    </lineage>
</organism>
<gene>
    <name evidence="7" type="ORF">AYI69_g2158</name>
</gene>
<feature type="coiled-coil region" evidence="5">
    <location>
        <begin position="449"/>
        <end position="479"/>
    </location>
</feature>
<name>A0A1R1YN66_9FUNG</name>
<dbReference type="Proteomes" id="UP000187429">
    <property type="component" value="Unassembled WGS sequence"/>
</dbReference>
<dbReference type="InterPro" id="IPR051079">
    <property type="entry name" value="Sorting_Nexin_Autophagy"/>
</dbReference>
<comment type="caution">
    <text evidence="7">The sequence shown here is derived from an EMBL/GenBank/DDBJ whole genome shotgun (WGS) entry which is preliminary data.</text>
</comment>
<keyword evidence="5" id="KW-0175">Coiled coil</keyword>
<feature type="compositionally biased region" description="Polar residues" evidence="6">
    <location>
        <begin position="212"/>
        <end position="227"/>
    </location>
</feature>
<evidence type="ECO:0000256" key="2">
    <source>
        <dbReference type="ARBA" id="ARBA00022448"/>
    </source>
</evidence>
<evidence type="ECO:0000256" key="1">
    <source>
        <dbReference type="ARBA" id="ARBA00010883"/>
    </source>
</evidence>
<feature type="compositionally biased region" description="Polar residues" evidence="6">
    <location>
        <begin position="340"/>
        <end position="383"/>
    </location>
</feature>
<keyword evidence="2" id="KW-0813">Transport</keyword>
<dbReference type="Gene3D" id="1.20.1270.60">
    <property type="entry name" value="Arfaptin homology (AH) domain/BAR domain"/>
    <property type="match status" value="2"/>
</dbReference>
<keyword evidence="4" id="KW-0446">Lipid-binding</keyword>
<dbReference type="GO" id="GO:0008289">
    <property type="term" value="F:lipid binding"/>
    <property type="evidence" value="ECO:0007669"/>
    <property type="project" value="UniProtKB-KW"/>
</dbReference>